<evidence type="ECO:0000256" key="1">
    <source>
        <dbReference type="ARBA" id="ARBA00004123"/>
    </source>
</evidence>
<dbReference type="InterPro" id="IPR016197">
    <property type="entry name" value="Chromo-like_dom_sf"/>
</dbReference>
<dbReference type="Pfam" id="PF01393">
    <property type="entry name" value="Chromo_shadow"/>
    <property type="match status" value="1"/>
</dbReference>
<proteinExistence type="predicted"/>
<comment type="subcellular location">
    <subcellularLocation>
        <location evidence="1">Nucleus</location>
    </subcellularLocation>
</comment>
<dbReference type="PRINTS" id="PR00504">
    <property type="entry name" value="CHROMODOMAIN"/>
</dbReference>
<feature type="domain" description="Chromo" evidence="4">
    <location>
        <begin position="7"/>
        <end position="65"/>
    </location>
</feature>
<dbReference type="RefSeq" id="XP_009264124.1">
    <property type="nucleotide sequence ID" value="XM_009265849.1"/>
</dbReference>
<dbReference type="GeneID" id="20520915"/>
<dbReference type="GO" id="GO:0000792">
    <property type="term" value="C:heterochromatin"/>
    <property type="evidence" value="ECO:0007669"/>
    <property type="project" value="UniProtKB-ARBA"/>
</dbReference>
<sequence length="155" mass="18320">MKDGDIYTVDKIVGHRRRRGTKQYLVKWEGYSDSENTWEDEKNIFCKKLIKEYEESQRKLKKGNRQVNKKKAVPRKSKKDLPSSSRCVTNDWDELVDRIVSVEKNGPILVVWLLFKDGKKDRFPASEIHIRCPLHLLEYYESNLVFCEDGVNDIK</sequence>
<dbReference type="InterPro" id="IPR023780">
    <property type="entry name" value="Chromo_domain"/>
</dbReference>
<dbReference type="SMART" id="SM00300">
    <property type="entry name" value="ChSh"/>
    <property type="match status" value="1"/>
</dbReference>
<dbReference type="InterPro" id="IPR008251">
    <property type="entry name" value="Chromo_shadow_dom"/>
</dbReference>
<reference evidence="5 6" key="1">
    <citation type="journal article" date="2012" name="Proc. Natl. Acad. Sci. U.S.A.">
        <title>Gain and loss of multiple functionally related, horizontally transferred genes in the reduced genomes of two microsporidian parasites.</title>
        <authorList>
            <person name="Pombert J.-F."/>
            <person name="Selman M."/>
            <person name="Burki F."/>
            <person name="Bardell F.T."/>
            <person name="Farinelli L."/>
            <person name="Solter L.F."/>
            <person name="Whitman D.W."/>
            <person name="Weiss L.M."/>
            <person name="Corradi N."/>
            <person name="Keeling P.J."/>
        </authorList>
    </citation>
    <scope>NUCLEOTIDE SEQUENCE [LARGE SCALE GENOMIC DNA]</scope>
    <source>
        <strain evidence="5 6">SJ-2008</strain>
    </source>
</reference>
<dbReference type="InterPro" id="IPR023779">
    <property type="entry name" value="Chromodomain_CS"/>
</dbReference>
<dbReference type="PROSITE" id="PS00598">
    <property type="entry name" value="CHROMO_1"/>
    <property type="match status" value="1"/>
</dbReference>
<dbReference type="SUPFAM" id="SSF54160">
    <property type="entry name" value="Chromo domain-like"/>
    <property type="match status" value="2"/>
</dbReference>
<name>I7AQQ0_ENCRO</name>
<evidence type="ECO:0000313" key="5">
    <source>
        <dbReference type="EMBL" id="AFN82627.1"/>
    </source>
</evidence>
<evidence type="ECO:0000256" key="3">
    <source>
        <dbReference type="SAM" id="MobiDB-lite"/>
    </source>
</evidence>
<protein>
    <submittedName>
        <fullName evidence="5">Chromobox protein</fullName>
    </submittedName>
</protein>
<dbReference type="PANTHER" id="PTHR22812">
    <property type="entry name" value="CHROMOBOX PROTEIN"/>
    <property type="match status" value="1"/>
</dbReference>
<dbReference type="Pfam" id="PF00385">
    <property type="entry name" value="Chromo"/>
    <property type="match status" value="1"/>
</dbReference>
<feature type="region of interest" description="Disordered" evidence="3">
    <location>
        <begin position="60"/>
        <end position="85"/>
    </location>
</feature>
<accession>I7AQQ0</accession>
<keyword evidence="6" id="KW-1185">Reference proteome</keyword>
<dbReference type="Gene3D" id="2.40.50.40">
    <property type="match status" value="2"/>
</dbReference>
<evidence type="ECO:0000313" key="6">
    <source>
        <dbReference type="Proteomes" id="UP000010094"/>
    </source>
</evidence>
<dbReference type="KEGG" id="ero:EROM_030080"/>
<gene>
    <name evidence="5" type="ordered locus">EROM_030080</name>
</gene>
<dbReference type="EMBL" id="CP003520">
    <property type="protein sequence ID" value="AFN82627.1"/>
    <property type="molecule type" value="Genomic_DNA"/>
</dbReference>
<dbReference type="InterPro" id="IPR017984">
    <property type="entry name" value="Chromo_dom_subgr"/>
</dbReference>
<dbReference type="GO" id="GO:0005634">
    <property type="term" value="C:nucleus"/>
    <property type="evidence" value="ECO:0007669"/>
    <property type="project" value="UniProtKB-SubCell"/>
</dbReference>
<organism evidence="5 6">
    <name type="scientific">Encephalitozoon romaleae (strain SJ-2008)</name>
    <name type="common">Microsporidian parasite</name>
    <dbReference type="NCBI Taxonomy" id="1178016"/>
    <lineage>
        <taxon>Eukaryota</taxon>
        <taxon>Fungi</taxon>
        <taxon>Fungi incertae sedis</taxon>
        <taxon>Microsporidia</taxon>
        <taxon>Unikaryonidae</taxon>
        <taxon>Encephalitozoon</taxon>
    </lineage>
</organism>
<dbReference type="Proteomes" id="UP000010094">
    <property type="component" value="Chromosome III"/>
</dbReference>
<feature type="compositionally biased region" description="Basic residues" evidence="3">
    <location>
        <begin position="60"/>
        <end position="78"/>
    </location>
</feature>
<dbReference type="VEuPathDB" id="MicrosporidiaDB:EROM_030080"/>
<dbReference type="OrthoDB" id="433924at2759"/>
<evidence type="ECO:0000259" key="4">
    <source>
        <dbReference type="PROSITE" id="PS50013"/>
    </source>
</evidence>
<dbReference type="InterPro" id="IPR051219">
    <property type="entry name" value="Heterochromatin_chromo-domain"/>
</dbReference>
<dbReference type="InterPro" id="IPR000953">
    <property type="entry name" value="Chromo/chromo_shadow_dom"/>
</dbReference>
<dbReference type="PROSITE" id="PS50013">
    <property type="entry name" value="CHROMO_2"/>
    <property type="match status" value="1"/>
</dbReference>
<dbReference type="AlphaFoldDB" id="I7AQQ0"/>
<keyword evidence="2" id="KW-0539">Nucleus</keyword>
<dbReference type="CDD" id="cd00024">
    <property type="entry name" value="CD_CSD"/>
    <property type="match status" value="1"/>
</dbReference>
<evidence type="ECO:0000256" key="2">
    <source>
        <dbReference type="ARBA" id="ARBA00023242"/>
    </source>
</evidence>
<dbReference type="HOGENOM" id="CLU_045874_2_0_1"/>
<dbReference type="SMART" id="SM00298">
    <property type="entry name" value="CHROMO"/>
    <property type="match status" value="1"/>
</dbReference>